<evidence type="ECO:0000313" key="2">
    <source>
        <dbReference type="Proteomes" id="UP000320176"/>
    </source>
</evidence>
<name>A0A5C6AGH0_9BACT</name>
<proteinExistence type="predicted"/>
<dbReference type="AlphaFoldDB" id="A0A5C6AGH0"/>
<protein>
    <recommendedName>
        <fullName evidence="3">DUF1207 domain-containing protein</fullName>
    </recommendedName>
</protein>
<dbReference type="Pfam" id="PF06727">
    <property type="entry name" value="DUF1207"/>
    <property type="match status" value="1"/>
</dbReference>
<evidence type="ECO:0008006" key="3">
    <source>
        <dbReference type="Google" id="ProtNLM"/>
    </source>
</evidence>
<comment type="caution">
    <text evidence="1">The sequence shown here is derived from an EMBL/GenBank/DDBJ whole genome shotgun (WGS) entry which is preliminary data.</text>
</comment>
<dbReference type="InterPro" id="IPR009599">
    <property type="entry name" value="DUF1207"/>
</dbReference>
<dbReference type="EMBL" id="SJPN01000006">
    <property type="protein sequence ID" value="TWT98496.1"/>
    <property type="molecule type" value="Genomic_DNA"/>
</dbReference>
<gene>
    <name evidence="1" type="ORF">Pla52n_50100</name>
</gene>
<reference evidence="1 2" key="1">
    <citation type="submission" date="2019-02" db="EMBL/GenBank/DDBJ databases">
        <title>Deep-cultivation of Planctomycetes and their phenomic and genomic characterization uncovers novel biology.</title>
        <authorList>
            <person name="Wiegand S."/>
            <person name="Jogler M."/>
            <person name="Boedeker C."/>
            <person name="Pinto D."/>
            <person name="Vollmers J."/>
            <person name="Rivas-Marin E."/>
            <person name="Kohn T."/>
            <person name="Peeters S.H."/>
            <person name="Heuer A."/>
            <person name="Rast P."/>
            <person name="Oberbeckmann S."/>
            <person name="Bunk B."/>
            <person name="Jeske O."/>
            <person name="Meyerdierks A."/>
            <person name="Storesund J.E."/>
            <person name="Kallscheuer N."/>
            <person name="Luecker S."/>
            <person name="Lage O.M."/>
            <person name="Pohl T."/>
            <person name="Merkel B.J."/>
            <person name="Hornburger P."/>
            <person name="Mueller R.-W."/>
            <person name="Bruemmer F."/>
            <person name="Labrenz M."/>
            <person name="Spormann A.M."/>
            <person name="Op Den Camp H."/>
            <person name="Overmann J."/>
            <person name="Amann R."/>
            <person name="Jetten M.S.M."/>
            <person name="Mascher T."/>
            <person name="Medema M.H."/>
            <person name="Devos D.P."/>
            <person name="Kaster A.-K."/>
            <person name="Ovreas L."/>
            <person name="Rohde M."/>
            <person name="Galperin M.Y."/>
            <person name="Jogler C."/>
        </authorList>
    </citation>
    <scope>NUCLEOTIDE SEQUENCE [LARGE SCALE GENOMIC DNA]</scope>
    <source>
        <strain evidence="1 2">Pla52n</strain>
    </source>
</reference>
<sequence length="341" mass="38508">MAKIATQIAIVVILRIVIHTPSSYTWAVELDEKWYPDQVEFADEFSSVFDDGQRMIDDVSAECDAICSRGGVHHSSPYSVSVHPTHPQKRGWEVLPDGLLWHSYLADPHEPRISMVITQNNNADFFWDATLGGRVGLLRYGTSGALDPKGWQWDLEGAVMTRLDLQHAEDVESMDYRFGTLITKSEGPWAMKFGYFHISSHVGDEFLVRNPTFTRINYVTESMILGASYKPVDAIRLYGEMANAFRASDGARRYQFQTGAEFTPAPNRPGKLMPFAAAHFNFRQAVDYDVSTSVQVGMGYLGPKSGRRLRFGLHYSDGPTSQYEFFTRRESIAGLGIWFDY</sequence>
<dbReference type="RefSeq" id="WP_231742293.1">
    <property type="nucleotide sequence ID" value="NZ_SJPN01000006.1"/>
</dbReference>
<evidence type="ECO:0000313" key="1">
    <source>
        <dbReference type="EMBL" id="TWT98496.1"/>
    </source>
</evidence>
<keyword evidence="2" id="KW-1185">Reference proteome</keyword>
<accession>A0A5C6AGH0</accession>
<dbReference type="Proteomes" id="UP000320176">
    <property type="component" value="Unassembled WGS sequence"/>
</dbReference>
<organism evidence="1 2">
    <name type="scientific">Stieleria varia</name>
    <dbReference type="NCBI Taxonomy" id="2528005"/>
    <lineage>
        <taxon>Bacteria</taxon>
        <taxon>Pseudomonadati</taxon>
        <taxon>Planctomycetota</taxon>
        <taxon>Planctomycetia</taxon>
        <taxon>Pirellulales</taxon>
        <taxon>Pirellulaceae</taxon>
        <taxon>Stieleria</taxon>
    </lineage>
</organism>